<sequence length="140" mass="15774">MFRFLFLLSVVVLATRTMAEATSTANPPKKLGRLYCKAVFTGYKRGLRNQHENTALLKIDGVGSKSETPFYYGKRCAYVYKAKRKTACPGHDKASRIRVIWGKITRSHGNSGAVRAKFRKNLPSTAMGKRIRVMLYPSQI</sequence>
<evidence type="ECO:0000313" key="7">
    <source>
        <dbReference type="EnsemblMetazoa" id="G16242.1:cds"/>
    </source>
</evidence>
<protein>
    <recommendedName>
        <fullName evidence="4">Large ribosomal subunit protein eL33</fullName>
    </recommendedName>
    <alternativeName>
        <fullName evidence="5">60S ribosomal protein L35a</fullName>
    </alternativeName>
</protein>
<dbReference type="FunFam" id="2.40.10.190:FF:000001">
    <property type="entry name" value="60S ribosomal protein L35a"/>
    <property type="match status" value="1"/>
</dbReference>
<evidence type="ECO:0000256" key="1">
    <source>
        <dbReference type="ARBA" id="ARBA00009269"/>
    </source>
</evidence>
<dbReference type="GO" id="GO:0006412">
    <property type="term" value="P:translation"/>
    <property type="evidence" value="ECO:0007669"/>
    <property type="project" value="InterPro"/>
</dbReference>
<keyword evidence="8" id="KW-1185">Reference proteome</keyword>
<evidence type="ECO:0000256" key="5">
    <source>
        <dbReference type="ARBA" id="ARBA00035530"/>
    </source>
</evidence>
<dbReference type="GO" id="GO:0005840">
    <property type="term" value="C:ribosome"/>
    <property type="evidence" value="ECO:0007669"/>
    <property type="project" value="UniProtKB-KW"/>
</dbReference>
<dbReference type="InterPro" id="IPR018266">
    <property type="entry name" value="Ribosomal_eL33_CS"/>
</dbReference>
<feature type="signal peptide" evidence="6">
    <location>
        <begin position="1"/>
        <end position="21"/>
    </location>
</feature>
<dbReference type="Pfam" id="PF01247">
    <property type="entry name" value="Ribosomal_L35Ae"/>
    <property type="match status" value="1"/>
</dbReference>
<keyword evidence="2" id="KW-0689">Ribosomal protein</keyword>
<proteinExistence type="inferred from homology"/>
<dbReference type="InterPro" id="IPR038661">
    <property type="entry name" value="Ribosomal_eL33_sf"/>
</dbReference>
<name>A0A8W8IZU0_MAGGI</name>
<dbReference type="AlphaFoldDB" id="A0A8W8IZU0"/>
<dbReference type="GO" id="GO:1990904">
    <property type="term" value="C:ribonucleoprotein complex"/>
    <property type="evidence" value="ECO:0007669"/>
    <property type="project" value="UniProtKB-KW"/>
</dbReference>
<dbReference type="InterPro" id="IPR001780">
    <property type="entry name" value="Ribosomal_eL33"/>
</dbReference>
<dbReference type="EnsemblMetazoa" id="G16242.1">
    <property type="protein sequence ID" value="G16242.1:cds"/>
    <property type="gene ID" value="G16242"/>
</dbReference>
<dbReference type="Proteomes" id="UP000005408">
    <property type="component" value="Unassembled WGS sequence"/>
</dbReference>
<keyword evidence="6" id="KW-0732">Signal</keyword>
<dbReference type="Gene3D" id="2.40.10.190">
    <property type="entry name" value="translation elongation factor selb, chain A, domain 4"/>
    <property type="match status" value="1"/>
</dbReference>
<dbReference type="GO" id="GO:0003735">
    <property type="term" value="F:structural constituent of ribosome"/>
    <property type="evidence" value="ECO:0007669"/>
    <property type="project" value="InterPro"/>
</dbReference>
<evidence type="ECO:0000256" key="3">
    <source>
        <dbReference type="ARBA" id="ARBA00023274"/>
    </source>
</evidence>
<dbReference type="HAMAP" id="MF_00573">
    <property type="entry name" value="Ribosomal_eL33"/>
    <property type="match status" value="1"/>
</dbReference>
<dbReference type="SUPFAM" id="SSF50447">
    <property type="entry name" value="Translation proteins"/>
    <property type="match status" value="1"/>
</dbReference>
<evidence type="ECO:0000256" key="4">
    <source>
        <dbReference type="ARBA" id="ARBA00035228"/>
    </source>
</evidence>
<organism evidence="7 8">
    <name type="scientific">Magallana gigas</name>
    <name type="common">Pacific oyster</name>
    <name type="synonym">Crassostrea gigas</name>
    <dbReference type="NCBI Taxonomy" id="29159"/>
    <lineage>
        <taxon>Eukaryota</taxon>
        <taxon>Metazoa</taxon>
        <taxon>Spiralia</taxon>
        <taxon>Lophotrochozoa</taxon>
        <taxon>Mollusca</taxon>
        <taxon>Bivalvia</taxon>
        <taxon>Autobranchia</taxon>
        <taxon>Pteriomorphia</taxon>
        <taxon>Ostreida</taxon>
        <taxon>Ostreoidea</taxon>
        <taxon>Ostreidae</taxon>
        <taxon>Magallana</taxon>
    </lineage>
</organism>
<reference evidence="7" key="1">
    <citation type="submission" date="2022-08" db="UniProtKB">
        <authorList>
            <consortium name="EnsemblMetazoa"/>
        </authorList>
    </citation>
    <scope>IDENTIFICATION</scope>
    <source>
        <strain evidence="7">05x7-T-G4-1.051#20</strain>
    </source>
</reference>
<keyword evidence="3" id="KW-0687">Ribonucleoprotein</keyword>
<feature type="chain" id="PRO_5036455266" description="Large ribosomal subunit protein eL33" evidence="6">
    <location>
        <begin position="22"/>
        <end position="140"/>
    </location>
</feature>
<dbReference type="InterPro" id="IPR009000">
    <property type="entry name" value="Transl_B-barrel_sf"/>
</dbReference>
<dbReference type="PROSITE" id="PS01105">
    <property type="entry name" value="RIBOSOMAL_L35AE"/>
    <property type="match status" value="1"/>
</dbReference>
<evidence type="ECO:0000256" key="6">
    <source>
        <dbReference type="SAM" id="SignalP"/>
    </source>
</evidence>
<comment type="similarity">
    <text evidence="1">Belongs to the eukaryotic ribosomal protein eL33 family.</text>
</comment>
<evidence type="ECO:0000313" key="8">
    <source>
        <dbReference type="Proteomes" id="UP000005408"/>
    </source>
</evidence>
<dbReference type="PANTHER" id="PTHR10902">
    <property type="entry name" value="60S RIBOSOMAL PROTEIN L35A"/>
    <property type="match status" value="1"/>
</dbReference>
<accession>A0A8W8IZU0</accession>
<evidence type="ECO:0000256" key="2">
    <source>
        <dbReference type="ARBA" id="ARBA00022980"/>
    </source>
</evidence>